<protein>
    <recommendedName>
        <fullName evidence="6">Retrotransposon gag domain-containing protein</fullName>
    </recommendedName>
</protein>
<dbReference type="EMBL" id="JAYMGO010000028">
    <property type="protein sequence ID" value="KAL1247036.1"/>
    <property type="molecule type" value="Genomic_DNA"/>
</dbReference>
<evidence type="ECO:0000313" key="5">
    <source>
        <dbReference type="Proteomes" id="UP001558613"/>
    </source>
</evidence>
<evidence type="ECO:0000256" key="2">
    <source>
        <dbReference type="SAM" id="MobiDB-lite"/>
    </source>
</evidence>
<feature type="region of interest" description="Disordered" evidence="2">
    <location>
        <begin position="57"/>
        <end position="76"/>
    </location>
</feature>
<dbReference type="Proteomes" id="UP001558613">
    <property type="component" value="Unassembled WGS sequence"/>
</dbReference>
<evidence type="ECO:0000313" key="3">
    <source>
        <dbReference type="EMBL" id="KAL1247035.1"/>
    </source>
</evidence>
<evidence type="ECO:0008006" key="6">
    <source>
        <dbReference type="Google" id="ProtNLM"/>
    </source>
</evidence>
<dbReference type="EMBL" id="JAYMGO010000028">
    <property type="protein sequence ID" value="KAL1247035.1"/>
    <property type="molecule type" value="Genomic_DNA"/>
</dbReference>
<accession>A0ABR3L4I0</accession>
<evidence type="ECO:0000313" key="4">
    <source>
        <dbReference type="EMBL" id="KAL1247036.1"/>
    </source>
</evidence>
<keyword evidence="5" id="KW-1185">Reference proteome</keyword>
<sequence>MDKHQERWTVNDKLQSEIKAEKAKVRALAEQLQIVKEDKERLLHENDKLLNLLSKRLESKSSSKSNDSDEDINKHADTTKNTKVRIAPVIVKNRWTKVEIDNEEGTYQPATPEQVDKWSKELPDVYKQPRKVWQFLQRLQKIYTLHPLDGAMVVNVSLRDNDQKRLTESVERKIGKSQENIEDGWEAVQTFLLKLKPAEVNWSKITSCMQKTEESVVEFEECFRQTWMEHSGVNENEDLDRDTGMPLKMAFINGLKPEISKALQIKYDDWDSVGTTFMQIVEWSAKMERTQEVNLRALQTKTLSYNNRTPWYEKGEYQRHSKAKTVGRCRHCNKEGHWVRDWKLKNLSLQHQLETPHPKTDGVHVYANKISEDTMQKEEAYTETSTTEAKDDVLVSSAAQAVKERGVPVFQRMSKDIQNLDCTALAT</sequence>
<gene>
    <name evidence="3" type="ORF">QQF64_034470</name>
    <name evidence="4" type="ORF">QQF64_034471</name>
</gene>
<evidence type="ECO:0000256" key="1">
    <source>
        <dbReference type="SAM" id="Coils"/>
    </source>
</evidence>
<reference evidence="4 5" key="1">
    <citation type="submission" date="2023-09" db="EMBL/GenBank/DDBJ databases">
        <authorList>
            <person name="Wang M."/>
        </authorList>
    </citation>
    <scope>NUCLEOTIDE SEQUENCE [LARGE SCALE GENOMIC DNA]</scope>
    <source>
        <strain evidence="4">GT-2023</strain>
        <tissue evidence="4">Liver</tissue>
    </source>
</reference>
<keyword evidence="1" id="KW-0175">Coiled coil</keyword>
<comment type="caution">
    <text evidence="4">The sequence shown here is derived from an EMBL/GenBank/DDBJ whole genome shotgun (WGS) entry which is preliminary data.</text>
</comment>
<name>A0ABR3L4I0_9TELE</name>
<feature type="coiled-coil region" evidence="1">
    <location>
        <begin position="11"/>
        <end position="52"/>
    </location>
</feature>
<proteinExistence type="predicted"/>
<organism evidence="4 5">
    <name type="scientific">Cirrhinus molitorella</name>
    <name type="common">mud carp</name>
    <dbReference type="NCBI Taxonomy" id="172907"/>
    <lineage>
        <taxon>Eukaryota</taxon>
        <taxon>Metazoa</taxon>
        <taxon>Chordata</taxon>
        <taxon>Craniata</taxon>
        <taxon>Vertebrata</taxon>
        <taxon>Euteleostomi</taxon>
        <taxon>Actinopterygii</taxon>
        <taxon>Neopterygii</taxon>
        <taxon>Teleostei</taxon>
        <taxon>Ostariophysi</taxon>
        <taxon>Cypriniformes</taxon>
        <taxon>Cyprinidae</taxon>
        <taxon>Labeoninae</taxon>
        <taxon>Labeonini</taxon>
        <taxon>Cirrhinus</taxon>
    </lineage>
</organism>